<proteinExistence type="predicted"/>
<dbReference type="Pfam" id="PF04471">
    <property type="entry name" value="Mrr_cat"/>
    <property type="match status" value="1"/>
</dbReference>
<protein>
    <submittedName>
        <fullName evidence="3">Restriction endonuclease</fullName>
        <ecNumber evidence="3">3.1.21.-</ecNumber>
    </submittedName>
</protein>
<gene>
    <name evidence="3" type="ORF">SFH28_06440</name>
</gene>
<dbReference type="GO" id="GO:0004519">
    <property type="term" value="F:endonuclease activity"/>
    <property type="evidence" value="ECO:0007669"/>
    <property type="project" value="UniProtKB-KW"/>
</dbReference>
<dbReference type="InterPro" id="IPR011335">
    <property type="entry name" value="Restrct_endonuc-II-like"/>
</dbReference>
<feature type="domain" description="Restriction endonuclease type IV Mrr" evidence="2">
    <location>
        <begin position="16"/>
        <end position="123"/>
    </location>
</feature>
<reference evidence="3" key="1">
    <citation type="submission" date="2023-11" db="EMBL/GenBank/DDBJ databases">
        <title>Streptococcus anginosus urogential strains.</title>
        <authorList>
            <person name="Appleberry H."/>
            <person name="Garcia-Israel J."/>
            <person name="Wolfe A."/>
            <person name="Putonti C."/>
        </authorList>
    </citation>
    <scope>NUCLEOTIDE SEQUENCE</scope>
    <source>
        <strain evidence="3">UMB1758</strain>
    </source>
</reference>
<dbReference type="AlphaFoldDB" id="A0AAP6EM85"/>
<organism evidence="3">
    <name type="scientific">Streptococcus anginosus</name>
    <dbReference type="NCBI Taxonomy" id="1328"/>
    <lineage>
        <taxon>Bacteria</taxon>
        <taxon>Bacillati</taxon>
        <taxon>Bacillota</taxon>
        <taxon>Bacilli</taxon>
        <taxon>Lactobacillales</taxon>
        <taxon>Streptococcaceae</taxon>
        <taxon>Streptococcus</taxon>
        <taxon>Streptococcus anginosus group</taxon>
    </lineage>
</organism>
<evidence type="ECO:0000259" key="2">
    <source>
        <dbReference type="Pfam" id="PF04471"/>
    </source>
</evidence>
<keyword evidence="3" id="KW-0255">Endonuclease</keyword>
<dbReference type="GO" id="GO:0003677">
    <property type="term" value="F:DNA binding"/>
    <property type="evidence" value="ECO:0007669"/>
    <property type="project" value="InterPro"/>
</dbReference>
<evidence type="ECO:0000256" key="1">
    <source>
        <dbReference type="ARBA" id="ARBA00022801"/>
    </source>
</evidence>
<dbReference type="SUPFAM" id="SSF52980">
    <property type="entry name" value="Restriction endonuclease-like"/>
    <property type="match status" value="1"/>
</dbReference>
<evidence type="ECO:0000313" key="3">
    <source>
        <dbReference type="EMBL" id="MDX5040488.1"/>
    </source>
</evidence>
<comment type="caution">
    <text evidence="3">The sequence shown here is derived from an EMBL/GenBank/DDBJ whole genome shotgun (WGS) entry which is preliminary data.</text>
</comment>
<dbReference type="RefSeq" id="WP_021001156.1">
    <property type="nucleotide sequence ID" value="NZ_CP012805.1"/>
</dbReference>
<dbReference type="InterPro" id="IPR007560">
    <property type="entry name" value="Restrct_endonuc_IV_Mrr"/>
</dbReference>
<dbReference type="EC" id="3.1.21.-" evidence="3"/>
<name>A0AAP6EM85_STRAP</name>
<sequence length="251" mass="28472">MVNTGKKLEDYAQYVYSQLLQLNDFENTLVSKRVTIKGQSGATNEFDVYYQFSHLNVECRVAIECKDWKNKVSIKEIRDFATKLSDVGLGNIIGIMISKVGFQEGTKTFADSYGIKLMTEDELPTITDIVAGILKKAFLPDGKIQGEPFWTLMEIQDGDVTGSYCTIAPNQIPLFYSQNMANYYLNLRIDKDKFVVRGISQYQLRGLLALADLHSQKFVLFPIPFATDPDLEDYKAIVVEPCVIKKDFLKE</sequence>
<dbReference type="EMBL" id="JAWWVP010000006">
    <property type="protein sequence ID" value="MDX5040488.1"/>
    <property type="molecule type" value="Genomic_DNA"/>
</dbReference>
<accession>A0AAP6EM85</accession>
<dbReference type="InterPro" id="IPR011856">
    <property type="entry name" value="tRNA_endonuc-like_dom_sf"/>
</dbReference>
<dbReference type="GO" id="GO:0009307">
    <property type="term" value="P:DNA restriction-modification system"/>
    <property type="evidence" value="ECO:0007669"/>
    <property type="project" value="InterPro"/>
</dbReference>
<keyword evidence="3" id="KW-0540">Nuclease</keyword>
<dbReference type="Gene3D" id="3.40.1350.10">
    <property type="match status" value="1"/>
</dbReference>
<dbReference type="GO" id="GO:0016787">
    <property type="term" value="F:hydrolase activity"/>
    <property type="evidence" value="ECO:0007669"/>
    <property type="project" value="UniProtKB-KW"/>
</dbReference>
<keyword evidence="1 3" id="KW-0378">Hydrolase</keyword>